<dbReference type="InterPro" id="IPR057204">
    <property type="entry name" value="DUF7882"/>
</dbReference>
<feature type="domain" description="DUF7882" evidence="1">
    <location>
        <begin position="1"/>
        <end position="97"/>
    </location>
</feature>
<keyword evidence="2" id="KW-0436">Ligase</keyword>
<dbReference type="AlphaFoldDB" id="A0A7C9TQ47"/>
<accession>A0A7C9TQ47</accession>
<gene>
    <name evidence="2" type="ORF">G3T37_03835</name>
</gene>
<comment type="caution">
    <text evidence="2">The sequence shown here is derived from an EMBL/GenBank/DDBJ whole genome shotgun (WGS) entry which is preliminary data.</text>
</comment>
<evidence type="ECO:0000313" key="2">
    <source>
        <dbReference type="EMBL" id="NEM90482.1"/>
    </source>
</evidence>
<organism evidence="2 3">
    <name type="scientific">Galbitalea soli</name>
    <dbReference type="NCBI Taxonomy" id="1268042"/>
    <lineage>
        <taxon>Bacteria</taxon>
        <taxon>Bacillati</taxon>
        <taxon>Actinomycetota</taxon>
        <taxon>Actinomycetes</taxon>
        <taxon>Micrococcales</taxon>
        <taxon>Microbacteriaceae</taxon>
        <taxon>Galbitalea</taxon>
    </lineage>
</organism>
<proteinExistence type="predicted"/>
<evidence type="ECO:0000259" key="1">
    <source>
        <dbReference type="Pfam" id="PF25355"/>
    </source>
</evidence>
<keyword evidence="3" id="KW-1185">Reference proteome</keyword>
<dbReference type="GO" id="GO:0016874">
    <property type="term" value="F:ligase activity"/>
    <property type="evidence" value="ECO:0007669"/>
    <property type="project" value="UniProtKB-KW"/>
</dbReference>
<reference evidence="2 3" key="1">
    <citation type="journal article" date="2014" name="Int. J. Syst. Evol. Microbiol.">
        <title>Description of Galbitalea soli gen. nov., sp. nov., and Frondihabitans sucicola sp. nov.</title>
        <authorList>
            <person name="Kim S.J."/>
            <person name="Lim J.M."/>
            <person name="Ahn J.H."/>
            <person name="Weon H.Y."/>
            <person name="Hamada M."/>
            <person name="Suzuki K."/>
            <person name="Ahn T.Y."/>
            <person name="Kwon S.W."/>
        </authorList>
    </citation>
    <scope>NUCLEOTIDE SEQUENCE [LARGE SCALE GENOMIC DNA]</scope>
    <source>
        <strain evidence="2 3">NBRC 108727</strain>
    </source>
</reference>
<dbReference type="Pfam" id="PF25355">
    <property type="entry name" value="DUF7882"/>
    <property type="match status" value="1"/>
</dbReference>
<protein>
    <submittedName>
        <fullName evidence="2">ATP-dependent DNA ligase</fullName>
    </submittedName>
</protein>
<evidence type="ECO:0000313" key="3">
    <source>
        <dbReference type="Proteomes" id="UP000479756"/>
    </source>
</evidence>
<sequence length="105" mass="11903">MGKLLYGDPRREVDIDDRTLAHLQIVIAAKLRRREGFFLTWRDDGAVGDGRSSVWLHHSIPLYFRFSSAQRHAVNREWLDELSKAANHAGGLHLTEEPGRGSAAR</sequence>
<dbReference type="Proteomes" id="UP000479756">
    <property type="component" value="Unassembled WGS sequence"/>
</dbReference>
<name>A0A7C9TQ47_9MICO</name>
<dbReference type="EMBL" id="JAAGWZ010000001">
    <property type="protein sequence ID" value="NEM90482.1"/>
    <property type="molecule type" value="Genomic_DNA"/>
</dbReference>